<organism evidence="1 2">
    <name type="scientific">Malus domestica</name>
    <name type="common">Apple</name>
    <name type="synonym">Pyrus malus</name>
    <dbReference type="NCBI Taxonomy" id="3750"/>
    <lineage>
        <taxon>Eukaryota</taxon>
        <taxon>Viridiplantae</taxon>
        <taxon>Streptophyta</taxon>
        <taxon>Embryophyta</taxon>
        <taxon>Tracheophyta</taxon>
        <taxon>Spermatophyta</taxon>
        <taxon>Magnoliopsida</taxon>
        <taxon>eudicotyledons</taxon>
        <taxon>Gunneridae</taxon>
        <taxon>Pentapetalae</taxon>
        <taxon>rosids</taxon>
        <taxon>fabids</taxon>
        <taxon>Rosales</taxon>
        <taxon>Rosaceae</taxon>
        <taxon>Amygdaloideae</taxon>
        <taxon>Maleae</taxon>
        <taxon>Malus</taxon>
    </lineage>
</organism>
<name>A0A498KQ96_MALDO</name>
<comment type="caution">
    <text evidence="1">The sequence shown here is derived from an EMBL/GenBank/DDBJ whole genome shotgun (WGS) entry which is preliminary data.</text>
</comment>
<dbReference type="EMBL" id="RDQH01000328">
    <property type="protein sequence ID" value="RXI07333.1"/>
    <property type="molecule type" value="Genomic_DNA"/>
</dbReference>
<sequence>MQSSWKQRMAEWEKTAVELQMMSSKRMEMREPYETFHGEMVAASACISAADSFQKEITNQVENNEARESTEN</sequence>
<protein>
    <submittedName>
        <fullName evidence="1">Uncharacterized protein</fullName>
    </submittedName>
</protein>
<gene>
    <name evidence="1" type="ORF">DVH24_026469</name>
</gene>
<dbReference type="AlphaFoldDB" id="A0A498KQ96"/>
<evidence type="ECO:0000313" key="2">
    <source>
        <dbReference type="Proteomes" id="UP000290289"/>
    </source>
</evidence>
<evidence type="ECO:0000313" key="1">
    <source>
        <dbReference type="EMBL" id="RXI07333.1"/>
    </source>
</evidence>
<keyword evidence="2" id="KW-1185">Reference proteome</keyword>
<proteinExistence type="predicted"/>
<dbReference type="Proteomes" id="UP000290289">
    <property type="component" value="Chromosome 2"/>
</dbReference>
<accession>A0A498KQ96</accession>
<reference evidence="1 2" key="1">
    <citation type="submission" date="2018-10" db="EMBL/GenBank/DDBJ databases">
        <title>A high-quality apple genome assembly.</title>
        <authorList>
            <person name="Hu J."/>
        </authorList>
    </citation>
    <scope>NUCLEOTIDE SEQUENCE [LARGE SCALE GENOMIC DNA]</scope>
    <source>
        <strain evidence="2">cv. HFTH1</strain>
        <tissue evidence="1">Young leaf</tissue>
    </source>
</reference>